<reference evidence="2 3" key="1">
    <citation type="submission" date="2019-11" db="EMBL/GenBank/DDBJ databases">
        <title>Epiphytic Pseudomonas syringae from cherry orchards.</title>
        <authorList>
            <person name="Hulin M.T."/>
        </authorList>
    </citation>
    <scope>NUCLEOTIDE SEQUENCE [LARGE SCALE GENOMIC DNA]</scope>
    <source>
        <strain evidence="2 3">PA-3-2A</strain>
    </source>
</reference>
<proteinExistence type="predicted"/>
<evidence type="ECO:0000313" key="2">
    <source>
        <dbReference type="EMBL" id="MCF5547166.1"/>
    </source>
</evidence>
<dbReference type="Proteomes" id="UP000814158">
    <property type="component" value="Unassembled WGS sequence"/>
</dbReference>
<accession>A0ABS9GRP5</accession>
<feature type="region of interest" description="Disordered" evidence="1">
    <location>
        <begin position="60"/>
        <end position="87"/>
    </location>
</feature>
<feature type="compositionally biased region" description="Polar residues" evidence="1">
    <location>
        <begin position="1"/>
        <end position="10"/>
    </location>
</feature>
<protein>
    <submittedName>
        <fullName evidence="2">Uncharacterized protein</fullName>
    </submittedName>
</protein>
<organism evidence="2 3">
    <name type="scientific">Pseudomonas salomonii</name>
    <dbReference type="NCBI Taxonomy" id="191391"/>
    <lineage>
        <taxon>Bacteria</taxon>
        <taxon>Pseudomonadati</taxon>
        <taxon>Pseudomonadota</taxon>
        <taxon>Gammaproteobacteria</taxon>
        <taxon>Pseudomonadales</taxon>
        <taxon>Pseudomonadaceae</taxon>
        <taxon>Pseudomonas</taxon>
    </lineage>
</organism>
<evidence type="ECO:0000256" key="1">
    <source>
        <dbReference type="SAM" id="MobiDB-lite"/>
    </source>
</evidence>
<feature type="region of interest" description="Disordered" evidence="1">
    <location>
        <begin position="1"/>
        <end position="29"/>
    </location>
</feature>
<name>A0ABS9GRP5_9PSED</name>
<evidence type="ECO:0000313" key="3">
    <source>
        <dbReference type="Proteomes" id="UP000814158"/>
    </source>
</evidence>
<comment type="caution">
    <text evidence="2">The sequence shown here is derived from an EMBL/GenBank/DDBJ whole genome shotgun (WGS) entry which is preliminary data.</text>
</comment>
<dbReference type="EMBL" id="WKAT01000052">
    <property type="protein sequence ID" value="MCF5547166.1"/>
    <property type="molecule type" value="Genomic_DNA"/>
</dbReference>
<dbReference type="RefSeq" id="WP_236373270.1">
    <property type="nucleotide sequence ID" value="NZ_WKAT01000052.1"/>
</dbReference>
<gene>
    <name evidence="2" type="ORF">GIV68_20685</name>
</gene>
<sequence length="87" mass="9471">MSVFISSSPGIEQCHANSHAPHPAEGRRQFDHYFGTLPGVRGFSDRFTLPLSGGRKVWEQQGKGRRVAGRVETGAHSISDPLMGKPV</sequence>
<keyword evidence="3" id="KW-1185">Reference proteome</keyword>